<dbReference type="GO" id="GO:0003755">
    <property type="term" value="F:peptidyl-prolyl cis-trans isomerase activity"/>
    <property type="evidence" value="ECO:0007669"/>
    <property type="project" value="UniProtKB-UniRule"/>
</dbReference>
<accession>A0AAV7KC46</accession>
<dbReference type="InterPro" id="IPR002130">
    <property type="entry name" value="Cyclophilin-type_PPIase_dom"/>
</dbReference>
<dbReference type="FunFam" id="2.40.100.10:FF:000025">
    <property type="entry name" value="Peptidyl-prolyl cis-trans isomerase CYP19-2"/>
    <property type="match status" value="1"/>
</dbReference>
<reference evidence="7 8" key="1">
    <citation type="journal article" date="2023" name="BMC Biol.">
        <title>The compact genome of the sponge Oopsacas minuta (Hexactinellida) is lacking key metazoan core genes.</title>
        <authorList>
            <person name="Santini S."/>
            <person name="Schenkelaars Q."/>
            <person name="Jourda C."/>
            <person name="Duchesne M."/>
            <person name="Belahbib H."/>
            <person name="Rocher C."/>
            <person name="Selva M."/>
            <person name="Riesgo A."/>
            <person name="Vervoort M."/>
            <person name="Leys S.P."/>
            <person name="Kodjabachian L."/>
            <person name="Le Bivic A."/>
            <person name="Borchiellini C."/>
            <person name="Claverie J.M."/>
            <person name="Renard E."/>
        </authorList>
    </citation>
    <scope>NUCLEOTIDE SEQUENCE [LARGE SCALE GENOMIC DNA]</scope>
    <source>
        <strain evidence="7">SPO-2</strain>
    </source>
</reference>
<dbReference type="PANTHER" id="PTHR11071">
    <property type="entry name" value="PEPTIDYL-PROLYL CIS-TRANS ISOMERASE"/>
    <property type="match status" value="1"/>
</dbReference>
<keyword evidence="3 4" id="KW-0413">Isomerase</keyword>
<dbReference type="EC" id="5.2.1.8" evidence="4"/>
<dbReference type="PROSITE" id="PS50072">
    <property type="entry name" value="CSA_PPIASE_2"/>
    <property type="match status" value="1"/>
</dbReference>
<dbReference type="PRINTS" id="PR00153">
    <property type="entry name" value="CSAPPISMRASE"/>
</dbReference>
<evidence type="ECO:0000313" key="7">
    <source>
        <dbReference type="EMBL" id="KAI6657649.1"/>
    </source>
</evidence>
<dbReference type="GO" id="GO:0016018">
    <property type="term" value="F:cyclosporin A binding"/>
    <property type="evidence" value="ECO:0007669"/>
    <property type="project" value="TreeGrafter"/>
</dbReference>
<protein>
    <recommendedName>
        <fullName evidence="4">Peptidyl-prolyl cis-trans isomerase</fullName>
        <shortName evidence="4">PPIase</shortName>
        <ecNumber evidence="4">5.2.1.8</ecNumber>
    </recommendedName>
</protein>
<organism evidence="7 8">
    <name type="scientific">Oopsacas minuta</name>
    <dbReference type="NCBI Taxonomy" id="111878"/>
    <lineage>
        <taxon>Eukaryota</taxon>
        <taxon>Metazoa</taxon>
        <taxon>Porifera</taxon>
        <taxon>Hexactinellida</taxon>
        <taxon>Hexasterophora</taxon>
        <taxon>Lyssacinosida</taxon>
        <taxon>Leucopsacidae</taxon>
        <taxon>Oopsacas</taxon>
    </lineage>
</organism>
<evidence type="ECO:0000256" key="1">
    <source>
        <dbReference type="ARBA" id="ARBA00000971"/>
    </source>
</evidence>
<dbReference type="SUPFAM" id="SSF50891">
    <property type="entry name" value="Cyclophilin-like"/>
    <property type="match status" value="1"/>
</dbReference>
<comment type="catalytic activity">
    <reaction evidence="1 4">
        <text>[protein]-peptidylproline (omega=180) = [protein]-peptidylproline (omega=0)</text>
        <dbReference type="Rhea" id="RHEA:16237"/>
        <dbReference type="Rhea" id="RHEA-COMP:10747"/>
        <dbReference type="Rhea" id="RHEA-COMP:10748"/>
        <dbReference type="ChEBI" id="CHEBI:83833"/>
        <dbReference type="ChEBI" id="CHEBI:83834"/>
        <dbReference type="EC" id="5.2.1.8"/>
    </reaction>
</comment>
<evidence type="ECO:0000259" key="6">
    <source>
        <dbReference type="PROSITE" id="PS50072"/>
    </source>
</evidence>
<dbReference type="Proteomes" id="UP001165289">
    <property type="component" value="Unassembled WGS sequence"/>
</dbReference>
<dbReference type="GO" id="GO:0006457">
    <property type="term" value="P:protein folding"/>
    <property type="evidence" value="ECO:0007669"/>
    <property type="project" value="TreeGrafter"/>
</dbReference>
<evidence type="ECO:0000256" key="3">
    <source>
        <dbReference type="ARBA" id="ARBA00023235"/>
    </source>
</evidence>
<dbReference type="Pfam" id="PF00160">
    <property type="entry name" value="Pro_isomerase"/>
    <property type="match status" value="1"/>
</dbReference>
<evidence type="ECO:0000256" key="4">
    <source>
        <dbReference type="RuleBase" id="RU363019"/>
    </source>
</evidence>
<proteinExistence type="inferred from homology"/>
<feature type="region of interest" description="Disordered" evidence="5">
    <location>
        <begin position="1"/>
        <end position="28"/>
    </location>
</feature>
<dbReference type="EMBL" id="JAKMXF010000111">
    <property type="protein sequence ID" value="KAI6657649.1"/>
    <property type="molecule type" value="Genomic_DNA"/>
</dbReference>
<dbReference type="PANTHER" id="PTHR11071:SF561">
    <property type="entry name" value="PEPTIDYL-PROLYL CIS-TRANS ISOMERASE D-RELATED"/>
    <property type="match status" value="1"/>
</dbReference>
<name>A0AAV7KC46_9METZ</name>
<sequence length="204" mass="23295">MAAIDRGDERKNEEKSDKDTLEDTHDLSPFESPVVNYNEVALCFIEVSENEEVIGRIVMRIRGDIVPKTCENFRALLDPKGVKDVGSYKAKPFHRVVKDFMVQTGDVEYENGVGRRNLYGVEFDDENFELKHEKYAVSMSNVGPDTNGCIFFILLMDAPWLDGFHVVFGNVIDGTEILHRMSDNSRRSGRMTKHYKIHDCGDLK</sequence>
<keyword evidence="8" id="KW-1185">Reference proteome</keyword>
<evidence type="ECO:0000256" key="2">
    <source>
        <dbReference type="ARBA" id="ARBA00023110"/>
    </source>
</evidence>
<evidence type="ECO:0000256" key="5">
    <source>
        <dbReference type="SAM" id="MobiDB-lite"/>
    </source>
</evidence>
<keyword evidence="2 4" id="KW-0697">Rotamase</keyword>
<comment type="function">
    <text evidence="4">PPIases accelerate the folding of proteins. It catalyzes the cis-trans isomerization of proline imidic peptide bonds in oligopeptides.</text>
</comment>
<dbReference type="AlphaFoldDB" id="A0AAV7KC46"/>
<gene>
    <name evidence="7" type="ORF">LOD99_392</name>
</gene>
<comment type="caution">
    <text evidence="7">The sequence shown here is derived from an EMBL/GenBank/DDBJ whole genome shotgun (WGS) entry which is preliminary data.</text>
</comment>
<dbReference type="GO" id="GO:0005737">
    <property type="term" value="C:cytoplasm"/>
    <property type="evidence" value="ECO:0007669"/>
    <property type="project" value="TreeGrafter"/>
</dbReference>
<comment type="similarity">
    <text evidence="4">Belongs to the cyclophilin-type PPIase family.</text>
</comment>
<dbReference type="InterPro" id="IPR029000">
    <property type="entry name" value="Cyclophilin-like_dom_sf"/>
</dbReference>
<dbReference type="Gene3D" id="2.40.100.10">
    <property type="entry name" value="Cyclophilin-like"/>
    <property type="match status" value="1"/>
</dbReference>
<feature type="domain" description="PPIase cyclophilin-type" evidence="6">
    <location>
        <begin position="44"/>
        <end position="202"/>
    </location>
</feature>
<evidence type="ECO:0000313" key="8">
    <source>
        <dbReference type="Proteomes" id="UP001165289"/>
    </source>
</evidence>